<proteinExistence type="predicted"/>
<comment type="caution">
    <text evidence="2">The sequence shown here is derived from an EMBL/GenBank/DDBJ whole genome shotgun (WGS) entry which is preliminary data.</text>
</comment>
<dbReference type="Proteomes" id="UP001596039">
    <property type="component" value="Unassembled WGS sequence"/>
</dbReference>
<name>A0ABW0NPN1_9MICO</name>
<keyword evidence="1" id="KW-0812">Transmembrane</keyword>
<organism evidence="2 3">
    <name type="scientific">Lysinimonas soli</name>
    <dbReference type="NCBI Taxonomy" id="1074233"/>
    <lineage>
        <taxon>Bacteria</taxon>
        <taxon>Bacillati</taxon>
        <taxon>Actinomycetota</taxon>
        <taxon>Actinomycetes</taxon>
        <taxon>Micrococcales</taxon>
        <taxon>Microbacteriaceae</taxon>
        <taxon>Lysinimonas</taxon>
    </lineage>
</organism>
<keyword evidence="1" id="KW-0472">Membrane</keyword>
<evidence type="ECO:0000313" key="3">
    <source>
        <dbReference type="Proteomes" id="UP001596039"/>
    </source>
</evidence>
<protein>
    <submittedName>
        <fullName evidence="2">DUF3618 domain-containing protein</fullName>
    </submittedName>
</protein>
<dbReference type="RefSeq" id="WP_386740018.1">
    <property type="nucleotide sequence ID" value="NZ_JBHSMG010000002.1"/>
</dbReference>
<dbReference type="Pfam" id="PF12277">
    <property type="entry name" value="DUF3618"/>
    <property type="match status" value="1"/>
</dbReference>
<gene>
    <name evidence="2" type="ORF">ACFPJ4_08725</name>
</gene>
<feature type="transmembrane region" description="Helical" evidence="1">
    <location>
        <begin position="56"/>
        <end position="78"/>
    </location>
</feature>
<evidence type="ECO:0000256" key="1">
    <source>
        <dbReference type="SAM" id="Phobius"/>
    </source>
</evidence>
<dbReference type="EMBL" id="JBHSMG010000002">
    <property type="protein sequence ID" value="MFC5502319.1"/>
    <property type="molecule type" value="Genomic_DNA"/>
</dbReference>
<keyword evidence="3" id="KW-1185">Reference proteome</keyword>
<keyword evidence="1" id="KW-1133">Transmembrane helix</keyword>
<evidence type="ECO:0000313" key="2">
    <source>
        <dbReference type="EMBL" id="MFC5502319.1"/>
    </source>
</evidence>
<accession>A0ABW0NPN1</accession>
<reference evidence="3" key="1">
    <citation type="journal article" date="2019" name="Int. J. Syst. Evol. Microbiol.">
        <title>The Global Catalogue of Microorganisms (GCM) 10K type strain sequencing project: providing services to taxonomists for standard genome sequencing and annotation.</title>
        <authorList>
            <consortium name="The Broad Institute Genomics Platform"/>
            <consortium name="The Broad Institute Genome Sequencing Center for Infectious Disease"/>
            <person name="Wu L."/>
            <person name="Ma J."/>
        </authorList>
    </citation>
    <scope>NUCLEOTIDE SEQUENCE [LARGE SCALE GENOMIC DNA]</scope>
    <source>
        <strain evidence="3">CGMCC 4.6997</strain>
    </source>
</reference>
<sequence length="81" mass="8391">MSTTIDAKAQAAKAKAAKARDELAATLDAIEDKLNVPKRVGELGEKAAASYKQNPLPWIIGGAAVGVIAIGLIAWAIFSDD</sequence>
<dbReference type="InterPro" id="IPR022062">
    <property type="entry name" value="DUF3618"/>
</dbReference>